<feature type="chain" id="PRO_5029010923" evidence="1">
    <location>
        <begin position="35"/>
        <end position="408"/>
    </location>
</feature>
<dbReference type="AlphaFoldDB" id="A0A7G6X2V1"/>
<protein>
    <submittedName>
        <fullName evidence="2">Uncharacterized protein</fullName>
    </submittedName>
</protein>
<reference evidence="2 3" key="2">
    <citation type="journal article" date="2020" name="Microbiol. Resour. Announc.">
        <title>Antarctic desert soil bacteria exhibit high novel natural product potential, evaluated through long-read genome sequencing and comparative genomics.</title>
        <authorList>
            <person name="Benaud N."/>
            <person name="Edwards R.J."/>
            <person name="Amos T.G."/>
            <person name="D'Agostino P.M."/>
            <person name="Gutierrez-Chavez C."/>
            <person name="Montgomery K."/>
            <person name="Nicetic I."/>
            <person name="Ferrari B.C."/>
        </authorList>
    </citation>
    <scope>NUCLEOTIDE SEQUENCE [LARGE SCALE GENOMIC DNA]</scope>
    <source>
        <strain evidence="2 3">SPB151</strain>
    </source>
</reference>
<evidence type="ECO:0000313" key="3">
    <source>
        <dbReference type="Proteomes" id="UP000515563"/>
    </source>
</evidence>
<keyword evidence="1" id="KW-0732">Signal</keyword>
<reference evidence="3" key="1">
    <citation type="submission" date="2019-09" db="EMBL/GenBank/DDBJ databases">
        <title>Antimicrobial potential of Antarctic Bacteria.</title>
        <authorList>
            <person name="Benaud N."/>
            <person name="Edwards R.J."/>
            <person name="Ferrari B.C."/>
        </authorList>
    </citation>
    <scope>NUCLEOTIDE SEQUENCE [LARGE SCALE GENOMIC DNA]</scope>
    <source>
        <strain evidence="3">SPB151</strain>
    </source>
</reference>
<accession>A0A7G6X2V1</accession>
<evidence type="ECO:0000256" key="1">
    <source>
        <dbReference type="SAM" id="SignalP"/>
    </source>
</evidence>
<sequence length="408" mass="42168">MRPRIGYKKLAVVGVAAAVGVVSTIALTSGSASAAEVFGYSGYSIGTDAKSGLANSGPQVLSQISCTTNSHASSKNDLATANVNNQAIAKTVTTDTHSFNDARGNGVTSNATAADIRLGSLLHITGAKTTTTAWYKDGKLQYTGSTTFASIKIGNLSVPSLLNPKPNTKVAIPGLGYVVLNRVGGVKTSTGIYSYAQAIVVHANVRNQFTPEGVDVAVLKTRAEITTPTIAMVTGEAYGTQANVDKLVTSGPTSYQAACQGTEGKTVRVSVGELNIPRVAFIGAVTTTKNGYTGKDKAAITFTSKTASVKVANMEIGAIESSASAWKTKDGKIGLNYSSDVVSVRVGDKVYAVPNKPNATLNIPGIAKLTFNQVVRKDRFISVNALVIDVYSLNTKVIVGHSAAGVIG</sequence>
<dbReference type="Proteomes" id="UP000515563">
    <property type="component" value="Chromosome"/>
</dbReference>
<gene>
    <name evidence="2" type="ORF">F1D05_24960</name>
</gene>
<dbReference type="KEGG" id="kqi:F1D05_24960"/>
<name>A0A7G6X2V1_9ACTN</name>
<dbReference type="EMBL" id="CP043661">
    <property type="protein sequence ID" value="QNE20566.1"/>
    <property type="molecule type" value="Genomic_DNA"/>
</dbReference>
<evidence type="ECO:0000313" key="2">
    <source>
        <dbReference type="EMBL" id="QNE20566.1"/>
    </source>
</evidence>
<dbReference type="NCBIfam" id="NF040603">
    <property type="entry name" value="choice_anch_P"/>
    <property type="match status" value="2"/>
</dbReference>
<dbReference type="RefSeq" id="WP_185442927.1">
    <property type="nucleotide sequence ID" value="NZ_CP043661.1"/>
</dbReference>
<proteinExistence type="predicted"/>
<feature type="signal peptide" evidence="1">
    <location>
        <begin position="1"/>
        <end position="34"/>
    </location>
</feature>
<keyword evidence="3" id="KW-1185">Reference proteome</keyword>
<organism evidence="2 3">
    <name type="scientific">Kribbella qitaiheensis</name>
    <dbReference type="NCBI Taxonomy" id="1544730"/>
    <lineage>
        <taxon>Bacteria</taxon>
        <taxon>Bacillati</taxon>
        <taxon>Actinomycetota</taxon>
        <taxon>Actinomycetes</taxon>
        <taxon>Propionibacteriales</taxon>
        <taxon>Kribbellaceae</taxon>
        <taxon>Kribbella</taxon>
    </lineage>
</organism>